<feature type="coiled-coil region" evidence="1">
    <location>
        <begin position="83"/>
        <end position="110"/>
    </location>
</feature>
<sequence>MNYYQHAPRPAAEPNATLAQENQRLRKERDQARKLLVAQKERDLAQLRGSLNPPARQQRAATAQRTRQPAAVQHNNKHAADADADLLRENQRLRHERNQARKQLVAQKEKELAQLKGSLDPPARQKVAATAQRTRAPTAVHRPVHKAVETDAATIARENQRLRKERDQARKLLAAQMDENAKVKRPVNPPARQKVTAANQGRVPVHTISHPHVRRDPRDAEIRRLKKERDQTKIKLQIARTEKELAQLKI</sequence>
<comment type="caution">
    <text evidence="3">The sequence shown here is derived from an EMBL/GenBank/DDBJ whole genome shotgun (WGS) entry which is preliminary data.</text>
</comment>
<dbReference type="Proteomes" id="UP000256328">
    <property type="component" value="Unassembled WGS sequence"/>
</dbReference>
<feature type="region of interest" description="Disordered" evidence="2">
    <location>
        <begin position="1"/>
        <end position="82"/>
    </location>
</feature>
<accession>A0A3D8RDV5</accession>
<name>A0A3D8RDV5_9HELO</name>
<evidence type="ECO:0000256" key="2">
    <source>
        <dbReference type="SAM" id="MobiDB-lite"/>
    </source>
</evidence>
<reference evidence="3 4" key="1">
    <citation type="journal article" date="2018" name="IMA Fungus">
        <title>IMA Genome-F 9: Draft genome sequence of Annulohypoxylon stygium, Aspergillus mulundensis, Berkeleyomyces basicola (syn. Thielaviopsis basicola), Ceratocystis smalleyi, two Cercospora beticola strains, Coleophoma cylindrospora, Fusarium fracticaudum, Phialophora cf. hyalina, and Morchella septimelata.</title>
        <authorList>
            <person name="Wingfield B.D."/>
            <person name="Bills G.F."/>
            <person name="Dong Y."/>
            <person name="Huang W."/>
            <person name="Nel W.J."/>
            <person name="Swalarsk-Parry B.S."/>
            <person name="Vaghefi N."/>
            <person name="Wilken P.M."/>
            <person name="An Z."/>
            <person name="de Beer Z.W."/>
            <person name="De Vos L."/>
            <person name="Chen L."/>
            <person name="Duong T.A."/>
            <person name="Gao Y."/>
            <person name="Hammerbacher A."/>
            <person name="Kikkert J.R."/>
            <person name="Li Y."/>
            <person name="Li H."/>
            <person name="Li K."/>
            <person name="Li Q."/>
            <person name="Liu X."/>
            <person name="Ma X."/>
            <person name="Naidoo K."/>
            <person name="Pethybridge S.J."/>
            <person name="Sun J."/>
            <person name="Steenkamp E.T."/>
            <person name="van der Nest M.A."/>
            <person name="van Wyk S."/>
            <person name="Wingfield M.J."/>
            <person name="Xiong C."/>
            <person name="Yue Q."/>
            <person name="Zhang X."/>
        </authorList>
    </citation>
    <scope>NUCLEOTIDE SEQUENCE [LARGE SCALE GENOMIC DNA]</scope>
    <source>
        <strain evidence="3 4">BP5796</strain>
    </source>
</reference>
<feature type="coiled-coil region" evidence="1">
    <location>
        <begin position="145"/>
        <end position="179"/>
    </location>
</feature>
<dbReference type="EMBL" id="PDLN01000011">
    <property type="protein sequence ID" value="RDW72160.1"/>
    <property type="molecule type" value="Genomic_DNA"/>
</dbReference>
<feature type="compositionally biased region" description="Low complexity" evidence="2">
    <location>
        <begin position="53"/>
        <end position="71"/>
    </location>
</feature>
<proteinExistence type="predicted"/>
<dbReference type="OrthoDB" id="10398962at2759"/>
<keyword evidence="4" id="KW-1185">Reference proteome</keyword>
<evidence type="ECO:0000313" key="3">
    <source>
        <dbReference type="EMBL" id="RDW72160.1"/>
    </source>
</evidence>
<keyword evidence="1" id="KW-0175">Coiled coil</keyword>
<gene>
    <name evidence="3" type="ORF">BP5796_08194</name>
</gene>
<dbReference type="AlphaFoldDB" id="A0A3D8RDV5"/>
<evidence type="ECO:0000313" key="4">
    <source>
        <dbReference type="Proteomes" id="UP000256328"/>
    </source>
</evidence>
<evidence type="ECO:0000256" key="1">
    <source>
        <dbReference type="SAM" id="Coils"/>
    </source>
</evidence>
<protein>
    <submittedName>
        <fullName evidence="3">Uncharacterized protein</fullName>
    </submittedName>
</protein>
<feature type="compositionally biased region" description="Basic and acidic residues" evidence="2">
    <location>
        <begin position="23"/>
        <end position="45"/>
    </location>
</feature>
<organism evidence="3 4">
    <name type="scientific">Coleophoma crateriformis</name>
    <dbReference type="NCBI Taxonomy" id="565419"/>
    <lineage>
        <taxon>Eukaryota</taxon>
        <taxon>Fungi</taxon>
        <taxon>Dikarya</taxon>
        <taxon>Ascomycota</taxon>
        <taxon>Pezizomycotina</taxon>
        <taxon>Leotiomycetes</taxon>
        <taxon>Helotiales</taxon>
        <taxon>Dermateaceae</taxon>
        <taxon>Coleophoma</taxon>
    </lineage>
</organism>